<dbReference type="Gene3D" id="1.25.40.10">
    <property type="entry name" value="Tetratricopeptide repeat domain"/>
    <property type="match status" value="2"/>
</dbReference>
<evidence type="ECO:0000256" key="3">
    <source>
        <dbReference type="SAM" id="MobiDB-lite"/>
    </source>
</evidence>
<gene>
    <name evidence="4" type="ORF">BCR38DRAFT_445713</name>
</gene>
<evidence type="ECO:0000256" key="2">
    <source>
        <dbReference type="PROSITE-ProRule" id="PRU00708"/>
    </source>
</evidence>
<feature type="repeat" description="PPR" evidence="2">
    <location>
        <begin position="622"/>
        <end position="656"/>
    </location>
</feature>
<evidence type="ECO:0008006" key="6">
    <source>
        <dbReference type="Google" id="ProtNLM"/>
    </source>
</evidence>
<dbReference type="Pfam" id="PF01535">
    <property type="entry name" value="PPR"/>
    <property type="match status" value="1"/>
</dbReference>
<sequence>MKASRSICLLCRHRLATKATPKAPQWPSHAPYSTGGSSAPAGSPAGEVHAREDSNSKPAKFSFRRVLSKDLPIKDPLVPNSRPSKRRNAGKKTTADMDQLFQDIVNKKPDNITAENGPSVVSIDMQLVNDIGKLQLMLDNNIRVSRAYVFLRTELYPSIRREGVHIPQIFFRVVSSLMQKIISIKKDAMEDPELPPVAEIFRVCADIGEMRPGQWTVLVGKLVENLCDMSISPDDYPSIEAYEKHLATREEMITDLVESWKVLSLPKHMIVKPSGHENEIMDGFWLPRLDKLQVKKYAPNENLTLAFSRLFPQYPPDYLGPKVSALALATFALLMDTARSSAAARRSASRFLAKVAYLIVHVRIRQATLRDNLRKTLPLTEDYVMRQWPKIQEYLTRNGDPSDEPTTNGQNAAYPTARRSFFADSTFMYDRLSRAYGTRDGEEVDRLWQLLIGASKEPMQTRAATFRHHPDLFNSFINIYMAMNQPDKAIMVWNSLPKVGLKPTLKTWNVMLDGCKRARNASGLKNVWAKLVSSGITLDESIWTTRISGLMESGEPEAAIKALEEMVHLWNDGNPQETKVAIAVRPGISPVNAALAGLIRLERLDKAQKLLAWAGRQNILPDILTFNTLLRPLIRDNRDEEVKSLFSTMQDLGIHADEATFTIVLDGALARIDPNQPEQQVKVVSAVFEEMHAAGLEANLQTYGKMIYLLLRSGDRATESVKTVLEHLWAHGHELSPHIYTMLVEHYFSRHPPDLHAVDSLLQRRRLLDYDDMDRVFYDRIIKGYALVGDMDTSLDIYRKLTAAGFLVDVATQFELLKVLLRAQRAQDARELVECTVRKYREQHGAGFRGSSHARFWGHRFWDVAGRNGLLLGVDLAAERAE</sequence>
<dbReference type="AlphaFoldDB" id="A0A1Y2DJ38"/>
<dbReference type="PANTHER" id="PTHR46128:SF211">
    <property type="entry name" value="PENTACOTRIPEPTIDE-REPEAT REGION OF PRORP DOMAIN-CONTAINING PROTEIN"/>
    <property type="match status" value="1"/>
</dbReference>
<dbReference type="PANTHER" id="PTHR46128">
    <property type="entry name" value="MITOCHONDRIAL GROUP I INTRON SPLICING FACTOR CCM1"/>
    <property type="match status" value="1"/>
</dbReference>
<dbReference type="Proteomes" id="UP000193689">
    <property type="component" value="Unassembled WGS sequence"/>
</dbReference>
<protein>
    <recommendedName>
        <fullName evidence="6">Pentatricopeptide repeat domain-containing protein</fullName>
    </recommendedName>
</protein>
<dbReference type="InParanoid" id="A0A1Y2DJ38"/>
<evidence type="ECO:0000313" key="5">
    <source>
        <dbReference type="Proteomes" id="UP000193689"/>
    </source>
</evidence>
<name>A0A1Y2DJ38_9PEZI</name>
<dbReference type="InterPro" id="IPR050872">
    <property type="entry name" value="PPR_P_subfamily"/>
</dbReference>
<reference evidence="4 5" key="1">
    <citation type="submission" date="2016-07" db="EMBL/GenBank/DDBJ databases">
        <title>Pervasive Adenine N6-methylation of Active Genes in Fungi.</title>
        <authorList>
            <consortium name="DOE Joint Genome Institute"/>
            <person name="Mondo S.J."/>
            <person name="Dannebaum R.O."/>
            <person name="Kuo R.C."/>
            <person name="Labutti K."/>
            <person name="Haridas S."/>
            <person name="Kuo A."/>
            <person name="Salamov A."/>
            <person name="Ahrendt S.R."/>
            <person name="Lipzen A."/>
            <person name="Sullivan W."/>
            <person name="Andreopoulos W.B."/>
            <person name="Clum A."/>
            <person name="Lindquist E."/>
            <person name="Daum C."/>
            <person name="Ramamoorthy G.K."/>
            <person name="Gryganskyi A."/>
            <person name="Culley D."/>
            <person name="Magnuson J.K."/>
            <person name="James T.Y."/>
            <person name="O'Malley M.A."/>
            <person name="Stajich J.E."/>
            <person name="Spatafora J.W."/>
            <person name="Visel A."/>
            <person name="Grigoriev I.V."/>
        </authorList>
    </citation>
    <scope>NUCLEOTIDE SEQUENCE [LARGE SCALE GENOMIC DNA]</scope>
    <source>
        <strain evidence="4 5">CBS 129021</strain>
    </source>
</reference>
<proteinExistence type="inferred from homology"/>
<feature type="compositionally biased region" description="Low complexity" evidence="3">
    <location>
        <begin position="30"/>
        <end position="46"/>
    </location>
</feature>
<comment type="similarity">
    <text evidence="1">Belongs to the PPR family. P subfamily.</text>
</comment>
<dbReference type="InterPro" id="IPR011990">
    <property type="entry name" value="TPR-like_helical_dom_sf"/>
</dbReference>
<dbReference type="Pfam" id="PF13041">
    <property type="entry name" value="PPR_2"/>
    <property type="match status" value="2"/>
</dbReference>
<dbReference type="STRING" id="1141098.A0A1Y2DJ38"/>
<feature type="repeat" description="PPR" evidence="2">
    <location>
        <begin position="469"/>
        <end position="503"/>
    </location>
</feature>
<feature type="region of interest" description="Disordered" evidence="3">
    <location>
        <begin position="73"/>
        <end position="95"/>
    </location>
</feature>
<dbReference type="PROSITE" id="PS51375">
    <property type="entry name" value="PPR"/>
    <property type="match status" value="2"/>
</dbReference>
<dbReference type="OrthoDB" id="185373at2759"/>
<dbReference type="GeneID" id="63777251"/>
<dbReference type="EMBL" id="MCFJ01000014">
    <property type="protein sequence ID" value="ORY59144.1"/>
    <property type="molecule type" value="Genomic_DNA"/>
</dbReference>
<feature type="region of interest" description="Disordered" evidence="3">
    <location>
        <begin position="19"/>
        <end position="61"/>
    </location>
</feature>
<organism evidence="4 5">
    <name type="scientific">Pseudomassariella vexata</name>
    <dbReference type="NCBI Taxonomy" id="1141098"/>
    <lineage>
        <taxon>Eukaryota</taxon>
        <taxon>Fungi</taxon>
        <taxon>Dikarya</taxon>
        <taxon>Ascomycota</taxon>
        <taxon>Pezizomycotina</taxon>
        <taxon>Sordariomycetes</taxon>
        <taxon>Xylariomycetidae</taxon>
        <taxon>Amphisphaeriales</taxon>
        <taxon>Pseudomassariaceae</taxon>
        <taxon>Pseudomassariella</taxon>
    </lineage>
</organism>
<dbReference type="RefSeq" id="XP_040711838.1">
    <property type="nucleotide sequence ID" value="XM_040861039.1"/>
</dbReference>
<dbReference type="InterPro" id="IPR002885">
    <property type="entry name" value="PPR_rpt"/>
</dbReference>
<evidence type="ECO:0000313" key="4">
    <source>
        <dbReference type="EMBL" id="ORY59144.1"/>
    </source>
</evidence>
<accession>A0A1Y2DJ38</accession>
<evidence type="ECO:0000256" key="1">
    <source>
        <dbReference type="ARBA" id="ARBA00007626"/>
    </source>
</evidence>
<comment type="caution">
    <text evidence="4">The sequence shown here is derived from an EMBL/GenBank/DDBJ whole genome shotgun (WGS) entry which is preliminary data.</text>
</comment>
<keyword evidence="5" id="KW-1185">Reference proteome</keyword>